<dbReference type="AlphaFoldDB" id="A0A268RTZ7"/>
<dbReference type="EMBL" id="NPBS01000160">
    <property type="protein sequence ID" value="PAF23723.1"/>
    <property type="molecule type" value="Genomic_DNA"/>
</dbReference>
<sequence length="60" mass="6976">MPTDLTYELLQRWELIAEVIPTIDYPEEAIEEGDWLKVYNTLANNRFDMEEASEKLAEGA</sequence>
<gene>
    <name evidence="1" type="ORF">CHH61_22440</name>
</gene>
<evidence type="ECO:0000313" key="2">
    <source>
        <dbReference type="Proteomes" id="UP000216133"/>
    </source>
</evidence>
<accession>A0A268RTZ7</accession>
<reference evidence="1 2" key="1">
    <citation type="submission" date="2017-07" db="EMBL/GenBank/DDBJ databases">
        <title>Isolation and whole genome analysis of endospore-forming bacteria from heroin.</title>
        <authorList>
            <person name="Kalinowski J."/>
            <person name="Ahrens B."/>
            <person name="Al-Dilaimi A."/>
            <person name="Winkler A."/>
            <person name="Wibberg D."/>
            <person name="Schleenbecker U."/>
            <person name="Ruckert C."/>
            <person name="Wolfel R."/>
            <person name="Grass G."/>
        </authorList>
    </citation>
    <scope>NUCLEOTIDE SEQUENCE [LARGE SCALE GENOMIC DNA]</scope>
    <source>
        <strain evidence="1 2">7523-2</strain>
    </source>
</reference>
<organism evidence="1 2">
    <name type="scientific">Shouchella clausii</name>
    <name type="common">Alkalihalobacillus clausii</name>
    <dbReference type="NCBI Taxonomy" id="79880"/>
    <lineage>
        <taxon>Bacteria</taxon>
        <taxon>Bacillati</taxon>
        <taxon>Bacillota</taxon>
        <taxon>Bacilli</taxon>
        <taxon>Bacillales</taxon>
        <taxon>Bacillaceae</taxon>
        <taxon>Shouchella</taxon>
    </lineage>
</organism>
<name>A0A268RTZ7_SHOCL</name>
<comment type="caution">
    <text evidence="1">The sequence shown here is derived from an EMBL/GenBank/DDBJ whole genome shotgun (WGS) entry which is preliminary data.</text>
</comment>
<dbReference type="Proteomes" id="UP000216133">
    <property type="component" value="Unassembled WGS sequence"/>
</dbReference>
<evidence type="ECO:0000313" key="1">
    <source>
        <dbReference type="EMBL" id="PAF23723.1"/>
    </source>
</evidence>
<feature type="non-terminal residue" evidence="1">
    <location>
        <position position="60"/>
    </location>
</feature>
<proteinExistence type="predicted"/>
<protein>
    <submittedName>
        <fullName evidence="1">Uncharacterized protein</fullName>
    </submittedName>
</protein>